<evidence type="ECO:0000256" key="9">
    <source>
        <dbReference type="ARBA" id="ARBA00022490"/>
    </source>
</evidence>
<dbReference type="AlphaFoldDB" id="A0AAW8CLL0"/>
<comment type="caution">
    <text evidence="21">The sequence shown here is derived from an EMBL/GenBank/DDBJ whole genome shotgun (WGS) entry which is preliminary data.</text>
</comment>
<dbReference type="InterPro" id="IPR056179">
    <property type="entry name" value="DHQS_C"/>
</dbReference>
<keyword evidence="9 18" id="KW-0963">Cytoplasm</keyword>
<comment type="catalytic activity">
    <reaction evidence="1 18">
        <text>7-phospho-2-dehydro-3-deoxy-D-arabino-heptonate = 3-dehydroquinate + phosphate</text>
        <dbReference type="Rhea" id="RHEA:21968"/>
        <dbReference type="ChEBI" id="CHEBI:32364"/>
        <dbReference type="ChEBI" id="CHEBI:43474"/>
        <dbReference type="ChEBI" id="CHEBI:58394"/>
        <dbReference type="EC" id="4.2.3.4"/>
    </reaction>
</comment>
<evidence type="ECO:0000256" key="18">
    <source>
        <dbReference type="HAMAP-Rule" id="MF_00110"/>
    </source>
</evidence>
<dbReference type="GO" id="GO:0005737">
    <property type="term" value="C:cytoplasm"/>
    <property type="evidence" value="ECO:0007669"/>
    <property type="project" value="UniProtKB-SubCell"/>
</dbReference>
<dbReference type="GO" id="GO:0046872">
    <property type="term" value="F:metal ion binding"/>
    <property type="evidence" value="ECO:0007669"/>
    <property type="project" value="UniProtKB-KW"/>
</dbReference>
<keyword evidence="16 18" id="KW-0456">Lyase</keyword>
<dbReference type="Gene3D" id="1.20.1090.10">
    <property type="entry name" value="Dehydroquinate synthase-like - alpha domain"/>
    <property type="match status" value="1"/>
</dbReference>
<protein>
    <recommendedName>
        <fullName evidence="8 18">3-dehydroquinate synthase</fullName>
        <shortName evidence="18">DHQS</shortName>
        <ecNumber evidence="7 18">4.2.3.4</ecNumber>
    </recommendedName>
</protein>
<dbReference type="GO" id="GO:0003856">
    <property type="term" value="F:3-dehydroquinate synthase activity"/>
    <property type="evidence" value="ECO:0007669"/>
    <property type="project" value="UniProtKB-UniRule"/>
</dbReference>
<reference evidence="21 22" key="1">
    <citation type="journal article" date="2023" name="Front. Microbiol.">
        <title>Phylogeography and host specificity of Pasteurellaceae pathogenic to sea-farmed fish in the north-east Atlantic.</title>
        <authorList>
            <person name="Gulla S."/>
            <person name="Colquhoun D.J."/>
            <person name="Olsen A.B."/>
            <person name="Spilsberg B."/>
            <person name="Lagesen K."/>
            <person name="Aakesson C.P."/>
            <person name="Strom S."/>
            <person name="Manji F."/>
            <person name="Birkbeck T.H."/>
            <person name="Nilsen H.K."/>
        </authorList>
    </citation>
    <scope>NUCLEOTIDE SEQUENCE [LARGE SCALE GENOMIC DNA]</scope>
    <source>
        <strain evidence="21 22">NVIB3131</strain>
    </source>
</reference>
<dbReference type="Gene3D" id="3.40.50.1970">
    <property type="match status" value="1"/>
</dbReference>
<evidence type="ECO:0000259" key="20">
    <source>
        <dbReference type="Pfam" id="PF24621"/>
    </source>
</evidence>
<evidence type="ECO:0000256" key="8">
    <source>
        <dbReference type="ARBA" id="ARBA00017684"/>
    </source>
</evidence>
<evidence type="ECO:0000256" key="1">
    <source>
        <dbReference type="ARBA" id="ARBA00001393"/>
    </source>
</evidence>
<evidence type="ECO:0000256" key="14">
    <source>
        <dbReference type="ARBA" id="ARBA00023027"/>
    </source>
</evidence>
<feature type="binding site" evidence="18">
    <location>
        <position position="147"/>
    </location>
    <ligand>
        <name>NAD(+)</name>
        <dbReference type="ChEBI" id="CHEBI:57540"/>
    </ligand>
</feature>
<comment type="pathway">
    <text evidence="5 18">Metabolic intermediate biosynthesis; chorismate biosynthesis; chorismate from D-erythrose 4-phosphate and phosphoenolpyruvate: step 2/7.</text>
</comment>
<organism evidence="21 22">
    <name type="scientific">Phocoenobacter atlanticus subsp. atlanticus</name>
    <dbReference type="NCBI Taxonomy" id="3061285"/>
    <lineage>
        <taxon>Bacteria</taxon>
        <taxon>Pseudomonadati</taxon>
        <taxon>Pseudomonadota</taxon>
        <taxon>Gammaproteobacteria</taxon>
        <taxon>Pasteurellales</taxon>
        <taxon>Pasteurellaceae</taxon>
        <taxon>Phocoenobacter</taxon>
        <taxon>Phocoenobacter atlanticus</taxon>
    </lineage>
</organism>
<dbReference type="Pfam" id="PF24621">
    <property type="entry name" value="DHQS_C"/>
    <property type="match status" value="1"/>
</dbReference>
<feature type="binding site" evidence="18">
    <location>
        <position position="156"/>
    </location>
    <ligand>
        <name>NAD(+)</name>
        <dbReference type="ChEBI" id="CHEBI:57540"/>
    </ligand>
</feature>
<evidence type="ECO:0000256" key="17">
    <source>
        <dbReference type="ARBA" id="ARBA00023285"/>
    </source>
</evidence>
<evidence type="ECO:0000256" key="3">
    <source>
        <dbReference type="ARBA" id="ARBA00003485"/>
    </source>
</evidence>
<comment type="subcellular location">
    <subcellularLocation>
        <location evidence="4 18">Cytoplasm</location>
    </subcellularLocation>
</comment>
<dbReference type="EC" id="4.2.3.4" evidence="7 18"/>
<dbReference type="InterPro" id="IPR050071">
    <property type="entry name" value="Dehydroquinate_synthase"/>
</dbReference>
<feature type="binding site" evidence="18">
    <location>
        <position position="189"/>
    </location>
    <ligand>
        <name>Zn(2+)</name>
        <dbReference type="ChEBI" id="CHEBI:29105"/>
    </ligand>
</feature>
<evidence type="ECO:0000256" key="6">
    <source>
        <dbReference type="ARBA" id="ARBA00005412"/>
    </source>
</evidence>
<comment type="cofactor">
    <cofactor evidence="18">
        <name>Co(2+)</name>
        <dbReference type="ChEBI" id="CHEBI:48828"/>
    </cofactor>
    <cofactor evidence="18">
        <name>Zn(2+)</name>
        <dbReference type="ChEBI" id="CHEBI:29105"/>
    </cofactor>
    <text evidence="18">Binds 1 divalent metal cation per subunit. Can use either Co(2+) or Zn(2+).</text>
</comment>
<evidence type="ECO:0000256" key="15">
    <source>
        <dbReference type="ARBA" id="ARBA00023141"/>
    </source>
</evidence>
<dbReference type="InterPro" id="IPR016037">
    <property type="entry name" value="DHQ_synth_AroB"/>
</dbReference>
<feature type="domain" description="3-dehydroquinate synthase N-terminal" evidence="19">
    <location>
        <begin position="72"/>
        <end position="184"/>
    </location>
</feature>
<feature type="binding site" evidence="18">
    <location>
        <begin position="174"/>
        <end position="177"/>
    </location>
    <ligand>
        <name>NAD(+)</name>
        <dbReference type="ChEBI" id="CHEBI:57540"/>
    </ligand>
</feature>
<feature type="domain" description="3-dehydroquinate synthase C-terminal" evidence="20">
    <location>
        <begin position="186"/>
        <end position="330"/>
    </location>
</feature>
<accession>A0AAW8CLL0</accession>
<dbReference type="RefSeq" id="WP_306352422.1">
    <property type="nucleotide sequence ID" value="NZ_JASAWV010000032.1"/>
</dbReference>
<evidence type="ECO:0000256" key="13">
    <source>
        <dbReference type="ARBA" id="ARBA00022833"/>
    </source>
</evidence>
<evidence type="ECO:0000256" key="4">
    <source>
        <dbReference type="ARBA" id="ARBA00004496"/>
    </source>
</evidence>
<evidence type="ECO:0000256" key="2">
    <source>
        <dbReference type="ARBA" id="ARBA00001911"/>
    </source>
</evidence>
<comment type="similarity">
    <text evidence="6 18">Belongs to the sugar phosphate cyclases superfamily. Dehydroquinate synthase family.</text>
</comment>
<feature type="binding site" evidence="18">
    <location>
        <begin position="134"/>
        <end position="135"/>
    </location>
    <ligand>
        <name>NAD(+)</name>
        <dbReference type="ChEBI" id="CHEBI:57540"/>
    </ligand>
</feature>
<keyword evidence="15 18" id="KW-0057">Aromatic amino acid biosynthesis</keyword>
<dbReference type="GO" id="GO:0000166">
    <property type="term" value="F:nucleotide binding"/>
    <property type="evidence" value="ECO:0007669"/>
    <property type="project" value="UniProtKB-KW"/>
</dbReference>
<dbReference type="PIRSF" id="PIRSF001455">
    <property type="entry name" value="DHQ_synth"/>
    <property type="match status" value="1"/>
</dbReference>
<dbReference type="SUPFAM" id="SSF56796">
    <property type="entry name" value="Dehydroquinate synthase-like"/>
    <property type="match status" value="1"/>
</dbReference>
<dbReference type="FunFam" id="3.40.50.1970:FF:000001">
    <property type="entry name" value="3-dehydroquinate synthase"/>
    <property type="match status" value="1"/>
</dbReference>
<name>A0AAW8CLL0_9PAST</name>
<evidence type="ECO:0000256" key="12">
    <source>
        <dbReference type="ARBA" id="ARBA00022741"/>
    </source>
</evidence>
<dbReference type="HAMAP" id="MF_00110">
    <property type="entry name" value="DHQ_synthase"/>
    <property type="match status" value="1"/>
</dbReference>
<comment type="function">
    <text evidence="3 18">Catalyzes the conversion of 3-deoxy-D-arabino-heptulosonate 7-phosphate (DAHP) to dehydroquinate (DHQ).</text>
</comment>
<gene>
    <name evidence="18 21" type="primary">aroB</name>
    <name evidence="21" type="ORF">QJU57_10305</name>
</gene>
<evidence type="ECO:0000313" key="22">
    <source>
        <dbReference type="Proteomes" id="UP001226020"/>
    </source>
</evidence>
<dbReference type="GO" id="GO:0009423">
    <property type="term" value="P:chorismate biosynthetic process"/>
    <property type="evidence" value="ECO:0007669"/>
    <property type="project" value="UniProtKB-UniRule"/>
</dbReference>
<dbReference type="FunFam" id="1.20.1090.10:FF:000002">
    <property type="entry name" value="3-dehydroquinate synthase"/>
    <property type="match status" value="1"/>
</dbReference>
<dbReference type="PANTHER" id="PTHR43622">
    <property type="entry name" value="3-DEHYDROQUINATE SYNTHASE"/>
    <property type="match status" value="1"/>
</dbReference>
<evidence type="ECO:0000256" key="5">
    <source>
        <dbReference type="ARBA" id="ARBA00004661"/>
    </source>
</evidence>
<feature type="binding site" evidence="18">
    <location>
        <begin position="76"/>
        <end position="81"/>
    </location>
    <ligand>
        <name>NAD(+)</name>
        <dbReference type="ChEBI" id="CHEBI:57540"/>
    </ligand>
</feature>
<keyword evidence="10 18" id="KW-0028">Amino-acid biosynthesis</keyword>
<evidence type="ECO:0000256" key="16">
    <source>
        <dbReference type="ARBA" id="ARBA00023239"/>
    </source>
</evidence>
<dbReference type="InterPro" id="IPR030963">
    <property type="entry name" value="DHQ_synth_fam"/>
</dbReference>
<dbReference type="InterPro" id="IPR030960">
    <property type="entry name" value="DHQS/DOIS_N"/>
</dbReference>
<dbReference type="NCBIfam" id="TIGR01357">
    <property type="entry name" value="aroB"/>
    <property type="match status" value="1"/>
</dbReference>
<feature type="binding site" evidence="18">
    <location>
        <position position="252"/>
    </location>
    <ligand>
        <name>Zn(2+)</name>
        <dbReference type="ChEBI" id="CHEBI:29105"/>
    </ligand>
</feature>
<evidence type="ECO:0000256" key="11">
    <source>
        <dbReference type="ARBA" id="ARBA00022723"/>
    </source>
</evidence>
<dbReference type="Proteomes" id="UP001226020">
    <property type="component" value="Unassembled WGS sequence"/>
</dbReference>
<proteinExistence type="inferred from homology"/>
<keyword evidence="11 18" id="KW-0479">Metal-binding</keyword>
<dbReference type="PANTHER" id="PTHR43622:SF7">
    <property type="entry name" value="3-DEHYDROQUINATE SYNTHASE, CHLOROPLASTIC"/>
    <property type="match status" value="1"/>
</dbReference>
<keyword evidence="17 18" id="KW-0170">Cobalt</keyword>
<evidence type="ECO:0000256" key="10">
    <source>
        <dbReference type="ARBA" id="ARBA00022605"/>
    </source>
</evidence>
<dbReference type="GO" id="GO:0009073">
    <property type="term" value="P:aromatic amino acid family biosynthetic process"/>
    <property type="evidence" value="ECO:0007669"/>
    <property type="project" value="UniProtKB-KW"/>
</dbReference>
<dbReference type="EMBL" id="JASAXT010000031">
    <property type="protein sequence ID" value="MDP8149459.1"/>
    <property type="molecule type" value="Genomic_DNA"/>
</dbReference>
<feature type="binding site" evidence="18">
    <location>
        <position position="269"/>
    </location>
    <ligand>
        <name>Zn(2+)</name>
        <dbReference type="ChEBI" id="CHEBI:29105"/>
    </ligand>
</feature>
<dbReference type="Pfam" id="PF01761">
    <property type="entry name" value="DHQ_synthase"/>
    <property type="match status" value="1"/>
</dbReference>
<feature type="binding site" evidence="18">
    <location>
        <begin position="110"/>
        <end position="114"/>
    </location>
    <ligand>
        <name>NAD(+)</name>
        <dbReference type="ChEBI" id="CHEBI:57540"/>
    </ligand>
</feature>
<keyword evidence="22" id="KW-1185">Reference proteome</keyword>
<keyword evidence="13 18" id="KW-0862">Zinc</keyword>
<keyword evidence="12 18" id="KW-0547">Nucleotide-binding</keyword>
<evidence type="ECO:0000256" key="7">
    <source>
        <dbReference type="ARBA" id="ARBA00013031"/>
    </source>
</evidence>
<evidence type="ECO:0000259" key="19">
    <source>
        <dbReference type="Pfam" id="PF01761"/>
    </source>
</evidence>
<comment type="cofactor">
    <cofactor evidence="2 18">
        <name>NAD(+)</name>
        <dbReference type="ChEBI" id="CHEBI:57540"/>
    </cofactor>
</comment>
<evidence type="ECO:0000313" key="21">
    <source>
        <dbReference type="EMBL" id="MDP8149459.1"/>
    </source>
</evidence>
<keyword evidence="14 18" id="KW-0520">NAD</keyword>
<dbReference type="GO" id="GO:0008652">
    <property type="term" value="P:amino acid biosynthetic process"/>
    <property type="evidence" value="ECO:0007669"/>
    <property type="project" value="UniProtKB-KW"/>
</dbReference>
<dbReference type="CDD" id="cd08195">
    <property type="entry name" value="DHQS"/>
    <property type="match status" value="1"/>
</dbReference>
<sequence>MLKVMVELNKQRSTPNYPISIGAGLLALPESYAPLKAGDKVMIVSNPTIAQHYLSTVTKALEQLGCSQIDSVLLPDGEQFKTLESLNLIFTALLEKNHHRNSVIIALGGGVVGDMAGYAAASYQRGIRFLQIPTTLLAQVDSSVGGKTGVNHSLGKNMIGAFHQPIAVIIDTNTLHTLPKREFCSGLAEVIKYGAILDVNFFKWLENHIDDLLTLNQPALEFCIQRCCQLKADIVAEDEKEQGKRALLNFGHTYGHAVESHLGYGNWLHGEAIAVGMLEAAVLSNLLGDMTQQEIARLEKLLIRAVLPTVSPEGMQPQDYLSYMWRDKKMLTKKLRLVLLKTLGQAYINADVSEELVVESIARCSEVSFFKNNINEC</sequence>